<organism evidence="11">
    <name type="scientific">marine sediment metagenome</name>
    <dbReference type="NCBI Taxonomy" id="412755"/>
    <lineage>
        <taxon>unclassified sequences</taxon>
        <taxon>metagenomes</taxon>
        <taxon>ecological metagenomes</taxon>
    </lineage>
</organism>
<evidence type="ECO:0000256" key="6">
    <source>
        <dbReference type="ARBA" id="ARBA00022692"/>
    </source>
</evidence>
<evidence type="ECO:0000256" key="5">
    <source>
        <dbReference type="ARBA" id="ARBA00022640"/>
    </source>
</evidence>
<dbReference type="InterPro" id="IPR003834">
    <property type="entry name" value="Cyt_c_assmbl_TM_dom"/>
</dbReference>
<feature type="non-terminal residue" evidence="11">
    <location>
        <position position="97"/>
    </location>
</feature>
<dbReference type="InterPro" id="IPR051790">
    <property type="entry name" value="Cytochrome_c-biogenesis_DsbD"/>
</dbReference>
<sequence length="97" mass="10280">MEGLLSNIGDIIQNQAWLAFPLCFVGGIISSASPCVLAMIPLVIGYVGGYAEGSRKKAVQYSLAFTLGLTITFTVLGIIAGTMGRLFGDVGNFWNYV</sequence>
<evidence type="ECO:0000256" key="7">
    <source>
        <dbReference type="ARBA" id="ARBA00022989"/>
    </source>
</evidence>
<evidence type="ECO:0000256" key="8">
    <source>
        <dbReference type="ARBA" id="ARBA00023136"/>
    </source>
</evidence>
<accession>X1LFT6</accession>
<evidence type="ECO:0000256" key="9">
    <source>
        <dbReference type="SAM" id="Phobius"/>
    </source>
</evidence>
<dbReference type="GO" id="GO:0009507">
    <property type="term" value="C:chloroplast"/>
    <property type="evidence" value="ECO:0007669"/>
    <property type="project" value="UniProtKB-SubCell"/>
</dbReference>
<gene>
    <name evidence="11" type="ORF">S06H3_14322</name>
</gene>
<keyword evidence="8 9" id="KW-0472">Membrane</keyword>
<keyword evidence="6 9" id="KW-0812">Transmembrane</keyword>
<dbReference type="GO" id="GO:0016020">
    <property type="term" value="C:membrane"/>
    <property type="evidence" value="ECO:0007669"/>
    <property type="project" value="UniProtKB-SubCell"/>
</dbReference>
<evidence type="ECO:0000256" key="2">
    <source>
        <dbReference type="ARBA" id="ARBA00004229"/>
    </source>
</evidence>
<dbReference type="PANTHER" id="PTHR31272">
    <property type="entry name" value="CYTOCHROME C-TYPE BIOGENESIS PROTEIN HI_1454-RELATED"/>
    <property type="match status" value="1"/>
</dbReference>
<feature type="domain" description="Cytochrome C biogenesis protein transmembrane" evidence="10">
    <location>
        <begin position="17"/>
        <end position="86"/>
    </location>
</feature>
<reference evidence="11" key="1">
    <citation type="journal article" date="2014" name="Front. Microbiol.">
        <title>High frequency of phylogenetically diverse reductive dehalogenase-homologous genes in deep subseafloor sedimentary metagenomes.</title>
        <authorList>
            <person name="Kawai M."/>
            <person name="Futagami T."/>
            <person name="Toyoda A."/>
            <person name="Takaki Y."/>
            <person name="Nishi S."/>
            <person name="Hori S."/>
            <person name="Arai W."/>
            <person name="Tsubouchi T."/>
            <person name="Morono Y."/>
            <person name="Uchiyama I."/>
            <person name="Ito T."/>
            <person name="Fujiyama A."/>
            <person name="Inagaki F."/>
            <person name="Takami H."/>
        </authorList>
    </citation>
    <scope>NUCLEOTIDE SEQUENCE</scope>
    <source>
        <strain evidence="11">Expedition CK06-06</strain>
    </source>
</reference>
<keyword evidence="4" id="KW-0150">Chloroplast</keyword>
<feature type="transmembrane region" description="Helical" evidence="9">
    <location>
        <begin position="61"/>
        <end position="87"/>
    </location>
</feature>
<protein>
    <recommendedName>
        <fullName evidence="10">Cytochrome C biogenesis protein transmembrane domain-containing protein</fullName>
    </recommendedName>
</protein>
<comment type="similarity">
    <text evidence="3">Belongs to the DsbD family.</text>
</comment>
<evidence type="ECO:0000256" key="3">
    <source>
        <dbReference type="ARBA" id="ARBA00006143"/>
    </source>
</evidence>
<name>X1LFT6_9ZZZZ</name>
<comment type="subcellular location">
    <subcellularLocation>
        <location evidence="1">Membrane</location>
        <topology evidence="1">Multi-pass membrane protein</topology>
    </subcellularLocation>
    <subcellularLocation>
        <location evidence="2">Plastid</location>
        <location evidence="2">Chloroplast</location>
    </subcellularLocation>
</comment>
<evidence type="ECO:0000256" key="1">
    <source>
        <dbReference type="ARBA" id="ARBA00004141"/>
    </source>
</evidence>
<evidence type="ECO:0000256" key="4">
    <source>
        <dbReference type="ARBA" id="ARBA00022528"/>
    </source>
</evidence>
<dbReference type="EMBL" id="BARV01007002">
    <property type="protein sequence ID" value="GAI18182.1"/>
    <property type="molecule type" value="Genomic_DNA"/>
</dbReference>
<evidence type="ECO:0000313" key="11">
    <source>
        <dbReference type="EMBL" id="GAI18182.1"/>
    </source>
</evidence>
<proteinExistence type="inferred from homology"/>
<dbReference type="AlphaFoldDB" id="X1LFT6"/>
<dbReference type="GO" id="GO:0017004">
    <property type="term" value="P:cytochrome complex assembly"/>
    <property type="evidence" value="ECO:0007669"/>
    <property type="project" value="InterPro"/>
</dbReference>
<keyword evidence="7 9" id="KW-1133">Transmembrane helix</keyword>
<keyword evidence="5" id="KW-0934">Plastid</keyword>
<dbReference type="Pfam" id="PF02683">
    <property type="entry name" value="DsbD_TM"/>
    <property type="match status" value="1"/>
</dbReference>
<dbReference type="PANTHER" id="PTHR31272:SF6">
    <property type="entry name" value="CYTOCHROME C-TYPE BIOGENESIS CCDA-LIKE CHLOROPLASTIC PROTEIN"/>
    <property type="match status" value="1"/>
</dbReference>
<comment type="caution">
    <text evidence="11">The sequence shown here is derived from an EMBL/GenBank/DDBJ whole genome shotgun (WGS) entry which is preliminary data.</text>
</comment>
<feature type="transmembrane region" description="Helical" evidence="9">
    <location>
        <begin position="16"/>
        <end position="49"/>
    </location>
</feature>
<evidence type="ECO:0000259" key="10">
    <source>
        <dbReference type="Pfam" id="PF02683"/>
    </source>
</evidence>